<reference evidence="1 2" key="1">
    <citation type="journal article" date="2017" name="BMC Genomics">
        <title>Comparative genomic and phylogenomic analyses of the Bifidobacteriaceae family.</title>
        <authorList>
            <person name="Lugli G.A."/>
            <person name="Milani C."/>
            <person name="Turroni F."/>
            <person name="Duranti S."/>
            <person name="Mancabelli L."/>
            <person name="Mangifesta M."/>
            <person name="Ferrario C."/>
            <person name="Modesto M."/>
            <person name="Mattarelli P."/>
            <person name="Jiri K."/>
            <person name="van Sinderen D."/>
            <person name="Ventura M."/>
        </authorList>
    </citation>
    <scope>NUCLEOTIDE SEQUENCE [LARGE SCALE GENOMIC DNA]</scope>
    <source>
        <strain evidence="1 2">DSM 24762</strain>
    </source>
</reference>
<comment type="caution">
    <text evidence="1">The sequence shown here is derived from an EMBL/GenBank/DDBJ whole genome shotgun (WGS) entry which is preliminary data.</text>
</comment>
<dbReference type="Pfam" id="PF20288">
    <property type="entry name" value="MC2"/>
    <property type="match status" value="1"/>
</dbReference>
<protein>
    <submittedName>
        <fullName evidence="1">Uncharacterized protein</fullName>
    </submittedName>
</protein>
<name>A0A261F6S7_9BIFI</name>
<dbReference type="InterPro" id="IPR046904">
    <property type="entry name" value="ABC-3C_MC2"/>
</dbReference>
<dbReference type="Proteomes" id="UP000243657">
    <property type="component" value="Unassembled WGS sequence"/>
</dbReference>
<gene>
    <name evidence="1" type="ORF">ALMA_0184</name>
</gene>
<evidence type="ECO:0000313" key="1">
    <source>
        <dbReference type="EMBL" id="OZG54859.1"/>
    </source>
</evidence>
<keyword evidence="2" id="KW-1185">Reference proteome</keyword>
<proteinExistence type="predicted"/>
<accession>A0A261F6S7</accession>
<dbReference type="RefSeq" id="WP_094725987.1">
    <property type="nucleotide sequence ID" value="NZ_JBHLWS010000010.1"/>
</dbReference>
<sequence>MVSIMHKARILDTEYEAMLRILLLMKAIGTPVSIDYLAAIDTLSVNAATLNVGRYDMNGTHRFASTELPTRTRLISRGIRQLVLKDLVTITVPKHVSCYTLTRLGRNAANEFHTAYAKRLYESIQDVLHTISGRSEAEIISYILSTSTKGEE</sequence>
<organism evidence="1 2">
    <name type="scientific">Alloscardovia macacae</name>
    <dbReference type="NCBI Taxonomy" id="1160091"/>
    <lineage>
        <taxon>Bacteria</taxon>
        <taxon>Bacillati</taxon>
        <taxon>Actinomycetota</taxon>
        <taxon>Actinomycetes</taxon>
        <taxon>Bifidobacteriales</taxon>
        <taxon>Bifidobacteriaceae</taxon>
        <taxon>Alloscardovia</taxon>
    </lineage>
</organism>
<dbReference type="AlphaFoldDB" id="A0A261F6S7"/>
<evidence type="ECO:0000313" key="2">
    <source>
        <dbReference type="Proteomes" id="UP000243657"/>
    </source>
</evidence>
<dbReference type="EMBL" id="MWWT01000001">
    <property type="protein sequence ID" value="OZG54859.1"/>
    <property type="molecule type" value="Genomic_DNA"/>
</dbReference>